<accession>A0ABV9APA4</accession>
<protein>
    <recommendedName>
        <fullName evidence="3">Head-tail adaptor protein</fullName>
    </recommendedName>
</protein>
<reference evidence="2" key="1">
    <citation type="journal article" date="2019" name="Int. J. Syst. Evol. Microbiol.">
        <title>The Global Catalogue of Microorganisms (GCM) 10K type strain sequencing project: providing services to taxonomists for standard genome sequencing and annotation.</title>
        <authorList>
            <consortium name="The Broad Institute Genomics Platform"/>
            <consortium name="The Broad Institute Genome Sequencing Center for Infectious Disease"/>
            <person name="Wu L."/>
            <person name="Ma J."/>
        </authorList>
    </citation>
    <scope>NUCLEOTIDE SEQUENCE [LARGE SCALE GENOMIC DNA]</scope>
    <source>
        <strain evidence="2">CGMCC 4.7177</strain>
    </source>
</reference>
<evidence type="ECO:0000313" key="1">
    <source>
        <dbReference type="EMBL" id="MFC4501745.1"/>
    </source>
</evidence>
<evidence type="ECO:0008006" key="3">
    <source>
        <dbReference type="Google" id="ProtNLM"/>
    </source>
</evidence>
<dbReference type="Proteomes" id="UP001595839">
    <property type="component" value="Unassembled WGS sequence"/>
</dbReference>
<keyword evidence="2" id="KW-1185">Reference proteome</keyword>
<proteinExistence type="predicted"/>
<comment type="caution">
    <text evidence="1">The sequence shown here is derived from an EMBL/GenBank/DDBJ whole genome shotgun (WGS) entry which is preliminary data.</text>
</comment>
<name>A0ABV9APA4_9ACTN</name>
<sequence>MVSATDPVEVWRTAARSRSAYTSRLDWDQAVKVWEGLGDVQPDRSYESYTPSRDISQERRIVFLPITADVTEQDRLLIEGQFFEVDGRPERHTKTSRRHIRLIAWRSLR</sequence>
<evidence type="ECO:0000313" key="2">
    <source>
        <dbReference type="Proteomes" id="UP001595839"/>
    </source>
</evidence>
<dbReference type="EMBL" id="JBHSFK010000012">
    <property type="protein sequence ID" value="MFC4501745.1"/>
    <property type="molecule type" value="Genomic_DNA"/>
</dbReference>
<gene>
    <name evidence="1" type="ORF">ACFPIH_19795</name>
</gene>
<dbReference type="RefSeq" id="WP_381173762.1">
    <property type="nucleotide sequence ID" value="NZ_JBHSFK010000012.1"/>
</dbReference>
<organism evidence="1 2">
    <name type="scientific">Streptomyces vulcanius</name>
    <dbReference type="NCBI Taxonomy" id="1441876"/>
    <lineage>
        <taxon>Bacteria</taxon>
        <taxon>Bacillati</taxon>
        <taxon>Actinomycetota</taxon>
        <taxon>Actinomycetes</taxon>
        <taxon>Kitasatosporales</taxon>
        <taxon>Streptomycetaceae</taxon>
        <taxon>Streptomyces</taxon>
    </lineage>
</organism>